<evidence type="ECO:0000256" key="13">
    <source>
        <dbReference type="ARBA" id="ARBA00048523"/>
    </source>
</evidence>
<evidence type="ECO:0000313" key="15">
    <source>
        <dbReference type="EMBL" id="MCP3428959.1"/>
    </source>
</evidence>
<dbReference type="SFLD" id="SFLDS00003">
    <property type="entry name" value="Haloacid_Dehalogenase"/>
    <property type="match status" value="1"/>
</dbReference>
<keyword evidence="8 15" id="KW-0378">Hydrolase</keyword>
<organism evidence="15 16">
    <name type="scientific">Opacimonas viscosa</name>
    <dbReference type="NCBI Taxonomy" id="2961944"/>
    <lineage>
        <taxon>Bacteria</taxon>
        <taxon>Pseudomonadati</taxon>
        <taxon>Pseudomonadota</taxon>
        <taxon>Gammaproteobacteria</taxon>
        <taxon>Alteromonadales</taxon>
        <taxon>Alteromonadaceae</taxon>
        <taxon>Opacimonas</taxon>
    </lineage>
</organism>
<evidence type="ECO:0000313" key="16">
    <source>
        <dbReference type="Proteomes" id="UP001165413"/>
    </source>
</evidence>
<keyword evidence="10" id="KW-0718">Serine biosynthesis</keyword>
<dbReference type="GO" id="GO:0006564">
    <property type="term" value="P:L-serine biosynthetic process"/>
    <property type="evidence" value="ECO:0007669"/>
    <property type="project" value="UniProtKB-KW"/>
</dbReference>
<evidence type="ECO:0000256" key="12">
    <source>
        <dbReference type="ARBA" id="ARBA00048138"/>
    </source>
</evidence>
<dbReference type="SFLD" id="SFLDG01137">
    <property type="entry name" value="C1.6.1:_Phosphoserine_Phosphat"/>
    <property type="match status" value="1"/>
</dbReference>
<evidence type="ECO:0000256" key="6">
    <source>
        <dbReference type="ARBA" id="ARBA00022605"/>
    </source>
</evidence>
<keyword evidence="9" id="KW-0460">Magnesium</keyword>
<dbReference type="RefSeq" id="WP_254100770.1">
    <property type="nucleotide sequence ID" value="NZ_JANATA010000013.1"/>
</dbReference>
<dbReference type="Gene3D" id="3.40.50.1000">
    <property type="entry name" value="HAD superfamily/HAD-like"/>
    <property type="match status" value="1"/>
</dbReference>
<dbReference type="InterPro" id="IPR050582">
    <property type="entry name" value="HAD-like_SerB"/>
</dbReference>
<dbReference type="SFLD" id="SFLDG01136">
    <property type="entry name" value="C1.6:_Phosphoserine_Phosphatas"/>
    <property type="match status" value="1"/>
</dbReference>
<dbReference type="PANTHER" id="PTHR43344">
    <property type="entry name" value="PHOSPHOSERINE PHOSPHATASE"/>
    <property type="match status" value="1"/>
</dbReference>
<dbReference type="Proteomes" id="UP001165413">
    <property type="component" value="Unassembled WGS sequence"/>
</dbReference>
<gene>
    <name evidence="15" type="primary">serB</name>
    <name evidence="15" type="ORF">NLF92_08370</name>
</gene>
<dbReference type="EMBL" id="JANATA010000013">
    <property type="protein sequence ID" value="MCP3428959.1"/>
    <property type="molecule type" value="Genomic_DNA"/>
</dbReference>
<dbReference type="EC" id="3.1.3.3" evidence="4"/>
<comment type="cofactor">
    <cofactor evidence="1">
        <name>Mg(2+)</name>
        <dbReference type="ChEBI" id="CHEBI:18420"/>
    </cofactor>
</comment>
<evidence type="ECO:0000256" key="7">
    <source>
        <dbReference type="ARBA" id="ARBA00022723"/>
    </source>
</evidence>
<dbReference type="PANTHER" id="PTHR43344:SF2">
    <property type="entry name" value="PHOSPHOSERINE PHOSPHATASE"/>
    <property type="match status" value="1"/>
</dbReference>
<evidence type="ECO:0000256" key="11">
    <source>
        <dbReference type="ARBA" id="ARBA00031693"/>
    </source>
</evidence>
<comment type="catalytic activity">
    <reaction evidence="13">
        <text>O-phospho-D-serine + H2O = D-serine + phosphate</text>
        <dbReference type="Rhea" id="RHEA:24873"/>
        <dbReference type="ChEBI" id="CHEBI:15377"/>
        <dbReference type="ChEBI" id="CHEBI:35247"/>
        <dbReference type="ChEBI" id="CHEBI:43474"/>
        <dbReference type="ChEBI" id="CHEBI:58680"/>
        <dbReference type="EC" id="3.1.3.3"/>
    </reaction>
</comment>
<evidence type="ECO:0000256" key="8">
    <source>
        <dbReference type="ARBA" id="ARBA00022801"/>
    </source>
</evidence>
<keyword evidence="7" id="KW-0479">Metal-binding</keyword>
<dbReference type="SUPFAM" id="SSF56784">
    <property type="entry name" value="HAD-like"/>
    <property type="match status" value="1"/>
</dbReference>
<evidence type="ECO:0000256" key="4">
    <source>
        <dbReference type="ARBA" id="ARBA00012640"/>
    </source>
</evidence>
<accession>A0AA41WYN7</accession>
<feature type="active site" description="Nucleophile" evidence="14">
    <location>
        <position position="132"/>
    </location>
</feature>
<evidence type="ECO:0000256" key="1">
    <source>
        <dbReference type="ARBA" id="ARBA00001946"/>
    </source>
</evidence>
<dbReference type="SFLD" id="SFLDF00029">
    <property type="entry name" value="phosphoserine_phosphatase"/>
    <property type="match status" value="1"/>
</dbReference>
<feature type="active site" description="Proton donor" evidence="14">
    <location>
        <position position="134"/>
    </location>
</feature>
<proteinExistence type="inferred from homology"/>
<evidence type="ECO:0000256" key="2">
    <source>
        <dbReference type="ARBA" id="ARBA00005135"/>
    </source>
</evidence>
<dbReference type="Pfam" id="PF12710">
    <property type="entry name" value="HAD"/>
    <property type="match status" value="1"/>
</dbReference>
<dbReference type="GO" id="GO:0036424">
    <property type="term" value="F:L-phosphoserine phosphatase activity"/>
    <property type="evidence" value="ECO:0007669"/>
    <property type="project" value="InterPro"/>
</dbReference>
<dbReference type="NCBIfam" id="TIGR00338">
    <property type="entry name" value="serB"/>
    <property type="match status" value="1"/>
</dbReference>
<dbReference type="InterPro" id="IPR036412">
    <property type="entry name" value="HAD-like_sf"/>
</dbReference>
<comment type="pathway">
    <text evidence="2">Amino-acid biosynthesis; L-serine biosynthesis; L-serine from 3-phospho-D-glycerate: step 3/3.</text>
</comment>
<keyword evidence="16" id="KW-1185">Reference proteome</keyword>
<dbReference type="AlphaFoldDB" id="A0AA41WYN7"/>
<evidence type="ECO:0000256" key="3">
    <source>
        <dbReference type="ARBA" id="ARBA00009184"/>
    </source>
</evidence>
<keyword evidence="6" id="KW-0028">Amino-acid biosynthesis</keyword>
<reference evidence="15" key="1">
    <citation type="submission" date="2022-07" db="EMBL/GenBank/DDBJ databases">
        <title>Characterization of the Novel Bacterium Alteromonas immobilis LMIT006 and Alteromonas gregis LMIT007.</title>
        <authorList>
            <person name="Lin X."/>
        </authorList>
    </citation>
    <scope>NUCLEOTIDE SEQUENCE</scope>
    <source>
        <strain evidence="15">LMIT007</strain>
    </source>
</reference>
<evidence type="ECO:0000256" key="9">
    <source>
        <dbReference type="ARBA" id="ARBA00022842"/>
    </source>
</evidence>
<evidence type="ECO:0000256" key="5">
    <source>
        <dbReference type="ARBA" id="ARBA00015196"/>
    </source>
</evidence>
<comment type="catalytic activity">
    <reaction evidence="12">
        <text>O-phospho-L-serine + H2O = L-serine + phosphate</text>
        <dbReference type="Rhea" id="RHEA:21208"/>
        <dbReference type="ChEBI" id="CHEBI:15377"/>
        <dbReference type="ChEBI" id="CHEBI:33384"/>
        <dbReference type="ChEBI" id="CHEBI:43474"/>
        <dbReference type="ChEBI" id="CHEBI:57524"/>
        <dbReference type="EC" id="3.1.3.3"/>
    </reaction>
</comment>
<dbReference type="NCBIfam" id="TIGR01488">
    <property type="entry name" value="HAD-SF-IB"/>
    <property type="match status" value="1"/>
</dbReference>
<dbReference type="CDD" id="cd07500">
    <property type="entry name" value="HAD_PSP"/>
    <property type="match status" value="1"/>
</dbReference>
<evidence type="ECO:0000256" key="10">
    <source>
        <dbReference type="ARBA" id="ARBA00023299"/>
    </source>
</evidence>
<evidence type="ECO:0000256" key="14">
    <source>
        <dbReference type="PIRSR" id="PIRSR604469-1"/>
    </source>
</evidence>
<protein>
    <recommendedName>
        <fullName evidence="5">Phosphoserine phosphatase</fullName>
        <ecNumber evidence="4">3.1.3.3</ecNumber>
    </recommendedName>
    <alternativeName>
        <fullName evidence="11">O-phosphoserine phosphohydrolase</fullName>
    </alternativeName>
</protein>
<sequence length="334" mass="36333">MAHFFSGNARFSYTDFINYMQQSTFHTYACQSQQWSASQSSSSSAPVVTVVTDNPNAHIIESIISTLAEQVTCEQVYVHAMSEHLGATGICISVDRLPEHALVTQLSDKFHVEIFAQEAQPMLTEPGVLVMDMDSTVIQIECIDEIAKLCGKGEEVSAVTELAMQGKLDFAESLLQRVQCLAGIDIKHLAQIRDSIPLMPGIYTLLQHLQAHGWTTAIASGGFTYFAEYLQARLGLDMVVANELGQENGLLTGTINGPISDAQTKADTLNHLVAERQIPHEQTIALGDGANDLVMMAHAKLGMAYHAKPLVQEKATAAIRFGGLENTLFALRAN</sequence>
<dbReference type="InterPro" id="IPR023214">
    <property type="entry name" value="HAD_sf"/>
</dbReference>
<dbReference type="GO" id="GO:0000287">
    <property type="term" value="F:magnesium ion binding"/>
    <property type="evidence" value="ECO:0007669"/>
    <property type="project" value="TreeGrafter"/>
</dbReference>
<comment type="similarity">
    <text evidence="3">Belongs to the HAD-like hydrolase superfamily. SerB family.</text>
</comment>
<dbReference type="InterPro" id="IPR004469">
    <property type="entry name" value="PSP"/>
</dbReference>
<comment type="caution">
    <text evidence="15">The sequence shown here is derived from an EMBL/GenBank/DDBJ whole genome shotgun (WGS) entry which is preliminary data.</text>
</comment>
<dbReference type="GO" id="GO:0005737">
    <property type="term" value="C:cytoplasm"/>
    <property type="evidence" value="ECO:0007669"/>
    <property type="project" value="TreeGrafter"/>
</dbReference>
<name>A0AA41WYN7_9ALTE</name>